<proteinExistence type="predicted"/>
<accession>A0ABR4H5K9</accession>
<dbReference type="PANTHER" id="PTHR34997:SF2">
    <property type="entry name" value="LYSM DOMAIN-CONTAINING PROTEIN-RELATED"/>
    <property type="match status" value="1"/>
</dbReference>
<evidence type="ECO:0000313" key="7">
    <source>
        <dbReference type="Proteomes" id="UP001610334"/>
    </source>
</evidence>
<comment type="caution">
    <text evidence="6">The sequence shown here is derived from an EMBL/GenBank/DDBJ whole genome shotgun (WGS) entry which is preliminary data.</text>
</comment>
<sequence length="136" mass="14756">MDIAQWVAKYANFSLTQFYSWNPYLGLAMVANEIHGCSNLWPDYSYCVSGKIPPESTGSTTSVTSTGTSTPVPTPTPTQSNMVSGCTEFYQAKAGDGCWAIATDHGISQQTFIDWNPAVGSDCAGLWPDYWYCVAV</sequence>
<keyword evidence="1" id="KW-0147">Chitin-binding</keyword>
<dbReference type="CDD" id="cd00118">
    <property type="entry name" value="LysM"/>
    <property type="match status" value="1"/>
</dbReference>
<keyword evidence="3" id="KW-0843">Virulence</keyword>
<evidence type="ECO:0000256" key="3">
    <source>
        <dbReference type="ARBA" id="ARBA00023026"/>
    </source>
</evidence>
<dbReference type="SMART" id="SM00257">
    <property type="entry name" value="LysM"/>
    <property type="match status" value="1"/>
</dbReference>
<organism evidence="6 7">
    <name type="scientific">Aspergillus granulosus</name>
    <dbReference type="NCBI Taxonomy" id="176169"/>
    <lineage>
        <taxon>Eukaryota</taxon>
        <taxon>Fungi</taxon>
        <taxon>Dikarya</taxon>
        <taxon>Ascomycota</taxon>
        <taxon>Pezizomycotina</taxon>
        <taxon>Eurotiomycetes</taxon>
        <taxon>Eurotiomycetidae</taxon>
        <taxon>Eurotiales</taxon>
        <taxon>Aspergillaceae</taxon>
        <taxon>Aspergillus</taxon>
        <taxon>Aspergillus subgen. Nidulantes</taxon>
    </lineage>
</organism>
<name>A0ABR4H5K9_9EURO</name>
<feature type="region of interest" description="Disordered" evidence="4">
    <location>
        <begin position="56"/>
        <end position="79"/>
    </location>
</feature>
<gene>
    <name evidence="6" type="ORF">BJX63DRAFT_444483</name>
</gene>
<evidence type="ECO:0000256" key="2">
    <source>
        <dbReference type="ARBA" id="ARBA00022729"/>
    </source>
</evidence>
<reference evidence="6 7" key="1">
    <citation type="submission" date="2024-07" db="EMBL/GenBank/DDBJ databases">
        <title>Section-level genome sequencing and comparative genomics of Aspergillus sections Usti and Cavernicolus.</title>
        <authorList>
            <consortium name="Lawrence Berkeley National Laboratory"/>
            <person name="Nybo J.L."/>
            <person name="Vesth T.C."/>
            <person name="Theobald S."/>
            <person name="Frisvad J.C."/>
            <person name="Larsen T.O."/>
            <person name="Kjaerboelling I."/>
            <person name="Rothschild-Mancinelli K."/>
            <person name="Lyhne E.K."/>
            <person name="Kogle M.E."/>
            <person name="Barry K."/>
            <person name="Clum A."/>
            <person name="Na H."/>
            <person name="Ledsgaard L."/>
            <person name="Lin J."/>
            <person name="Lipzen A."/>
            <person name="Kuo A."/>
            <person name="Riley R."/>
            <person name="Mondo S."/>
            <person name="Labutti K."/>
            <person name="Haridas S."/>
            <person name="Pangalinan J."/>
            <person name="Salamov A.A."/>
            <person name="Simmons B.A."/>
            <person name="Magnuson J.K."/>
            <person name="Chen J."/>
            <person name="Drula E."/>
            <person name="Henrissat B."/>
            <person name="Wiebenga A."/>
            <person name="Lubbers R.J."/>
            <person name="Gomes A.C."/>
            <person name="Makela M.R."/>
            <person name="Stajich J."/>
            <person name="Grigoriev I.V."/>
            <person name="Mortensen U.H."/>
            <person name="De Vries R.P."/>
            <person name="Baker S.E."/>
            <person name="Andersen M.R."/>
        </authorList>
    </citation>
    <scope>NUCLEOTIDE SEQUENCE [LARGE SCALE GENOMIC DNA]</scope>
    <source>
        <strain evidence="6 7">CBS 588.65</strain>
    </source>
</reference>
<dbReference type="PANTHER" id="PTHR34997">
    <property type="entry name" value="AM15"/>
    <property type="match status" value="1"/>
</dbReference>
<dbReference type="EMBL" id="JBFXLT010000067">
    <property type="protein sequence ID" value="KAL2810726.1"/>
    <property type="molecule type" value="Genomic_DNA"/>
</dbReference>
<dbReference type="InterPro" id="IPR036779">
    <property type="entry name" value="LysM_dom_sf"/>
</dbReference>
<dbReference type="PROSITE" id="PS51782">
    <property type="entry name" value="LYSM"/>
    <property type="match status" value="1"/>
</dbReference>
<evidence type="ECO:0000256" key="4">
    <source>
        <dbReference type="SAM" id="MobiDB-lite"/>
    </source>
</evidence>
<dbReference type="Proteomes" id="UP001610334">
    <property type="component" value="Unassembled WGS sequence"/>
</dbReference>
<keyword evidence="7" id="KW-1185">Reference proteome</keyword>
<evidence type="ECO:0000256" key="1">
    <source>
        <dbReference type="ARBA" id="ARBA00022669"/>
    </source>
</evidence>
<protein>
    <recommendedName>
        <fullName evidence="5">LysM domain-containing protein</fullName>
    </recommendedName>
</protein>
<evidence type="ECO:0000313" key="6">
    <source>
        <dbReference type="EMBL" id="KAL2810726.1"/>
    </source>
</evidence>
<feature type="compositionally biased region" description="Low complexity" evidence="4">
    <location>
        <begin position="56"/>
        <end position="71"/>
    </location>
</feature>
<dbReference type="Pfam" id="PF01476">
    <property type="entry name" value="LysM"/>
    <property type="match status" value="1"/>
</dbReference>
<dbReference type="InterPro" id="IPR052210">
    <property type="entry name" value="LysM1-like"/>
</dbReference>
<dbReference type="SUPFAM" id="SSF54106">
    <property type="entry name" value="LysM domain"/>
    <property type="match status" value="1"/>
</dbReference>
<keyword evidence="2" id="KW-0732">Signal</keyword>
<feature type="domain" description="LysM" evidence="5">
    <location>
        <begin position="88"/>
        <end position="134"/>
    </location>
</feature>
<evidence type="ECO:0000259" key="5">
    <source>
        <dbReference type="PROSITE" id="PS51782"/>
    </source>
</evidence>
<dbReference type="InterPro" id="IPR018392">
    <property type="entry name" value="LysM"/>
</dbReference>
<dbReference type="Gene3D" id="3.10.350.10">
    <property type="entry name" value="LysM domain"/>
    <property type="match status" value="2"/>
</dbReference>